<protein>
    <recommendedName>
        <fullName evidence="3">Ulp1 protease family, C-terminal catalytic domain</fullName>
    </recommendedName>
</protein>
<organism evidence="1 2">
    <name type="scientific">Phytophthora cactorum</name>
    <dbReference type="NCBI Taxonomy" id="29920"/>
    <lineage>
        <taxon>Eukaryota</taxon>
        <taxon>Sar</taxon>
        <taxon>Stramenopiles</taxon>
        <taxon>Oomycota</taxon>
        <taxon>Peronosporomycetes</taxon>
        <taxon>Peronosporales</taxon>
        <taxon>Peronosporaceae</taxon>
        <taxon>Phytophthora</taxon>
    </lineage>
</organism>
<reference evidence="1" key="1">
    <citation type="submission" date="2021-01" db="EMBL/GenBank/DDBJ databases">
        <title>Phytophthora aleatoria, a newly-described species from Pinus radiata is distinct from Phytophthora cactorum isolates based on comparative genomics.</title>
        <authorList>
            <person name="Mcdougal R."/>
            <person name="Panda P."/>
            <person name="Williams N."/>
            <person name="Studholme D.J."/>
        </authorList>
    </citation>
    <scope>NUCLEOTIDE SEQUENCE</scope>
    <source>
        <strain evidence="1">NZFS 3830</strain>
    </source>
</reference>
<dbReference type="AlphaFoldDB" id="A0A8T1TQ69"/>
<evidence type="ECO:0000313" key="2">
    <source>
        <dbReference type="Proteomes" id="UP000688947"/>
    </source>
</evidence>
<proteinExistence type="predicted"/>
<comment type="caution">
    <text evidence="1">The sequence shown here is derived from an EMBL/GenBank/DDBJ whole genome shotgun (WGS) entry which is preliminary data.</text>
</comment>
<gene>
    <name evidence="1" type="ORF">JG687_00017909</name>
</gene>
<sequence>MHIKRDTSSRQPDVSSCGAAVLMFFECYLNSNAIPAKSIPSVIRFLRLRYMLKCLQ</sequence>
<evidence type="ECO:0000313" key="1">
    <source>
        <dbReference type="EMBL" id="KAG6944388.1"/>
    </source>
</evidence>
<accession>A0A8T1TQ69</accession>
<dbReference type="EMBL" id="JAENGZ010002249">
    <property type="protein sequence ID" value="KAG6944388.1"/>
    <property type="molecule type" value="Genomic_DNA"/>
</dbReference>
<dbReference type="Proteomes" id="UP000688947">
    <property type="component" value="Unassembled WGS sequence"/>
</dbReference>
<evidence type="ECO:0008006" key="3">
    <source>
        <dbReference type="Google" id="ProtNLM"/>
    </source>
</evidence>
<name>A0A8T1TQ69_9STRA</name>
<dbReference type="OrthoDB" id="124760at2759"/>